<dbReference type="STRING" id="59895.A0A124SGR8"/>
<dbReference type="EMBL" id="LEKV01001508">
    <property type="protein sequence ID" value="KVI07273.1"/>
    <property type="molecule type" value="Genomic_DNA"/>
</dbReference>
<comment type="caution">
    <text evidence="4">The sequence shown here is derived from an EMBL/GenBank/DDBJ whole genome shotgun (WGS) entry which is preliminary data.</text>
</comment>
<dbReference type="Proteomes" id="UP000243975">
    <property type="component" value="Unassembled WGS sequence"/>
</dbReference>
<dbReference type="Gramene" id="KVI07273">
    <property type="protein sequence ID" value="KVI07273"/>
    <property type="gene ID" value="Ccrd_014329"/>
</dbReference>
<keyword evidence="5" id="KW-1185">Reference proteome</keyword>
<dbReference type="Pfam" id="PF02458">
    <property type="entry name" value="Transferase"/>
    <property type="match status" value="1"/>
</dbReference>
<comment type="similarity">
    <text evidence="1">Belongs to the plant acyltransferase family.</text>
</comment>
<keyword evidence="3" id="KW-0012">Acyltransferase</keyword>
<evidence type="ECO:0000256" key="3">
    <source>
        <dbReference type="ARBA" id="ARBA00023315"/>
    </source>
</evidence>
<evidence type="ECO:0000313" key="5">
    <source>
        <dbReference type="Proteomes" id="UP000243975"/>
    </source>
</evidence>
<dbReference type="PANTHER" id="PTHR31623">
    <property type="entry name" value="F21J9.9"/>
    <property type="match status" value="1"/>
</dbReference>
<protein>
    <submittedName>
        <fullName evidence="4">Chloramphenicol acetyltransferase-like domain-containing protein</fullName>
    </submittedName>
</protein>
<keyword evidence="2" id="KW-0808">Transferase</keyword>
<reference evidence="4 5" key="1">
    <citation type="journal article" date="2016" name="Sci. Rep.">
        <title>The genome sequence of the outbreeding globe artichoke constructed de novo incorporating a phase-aware low-pass sequencing strategy of F1 progeny.</title>
        <authorList>
            <person name="Scaglione D."/>
            <person name="Reyes-Chin-Wo S."/>
            <person name="Acquadro A."/>
            <person name="Froenicke L."/>
            <person name="Portis E."/>
            <person name="Beitel C."/>
            <person name="Tirone M."/>
            <person name="Mauro R."/>
            <person name="Lo Monaco A."/>
            <person name="Mauromicale G."/>
            <person name="Faccioli P."/>
            <person name="Cattivelli L."/>
            <person name="Rieseberg L."/>
            <person name="Michelmore R."/>
            <person name="Lanteri S."/>
        </authorList>
    </citation>
    <scope>NUCLEOTIDE SEQUENCE [LARGE SCALE GENOMIC DNA]</scope>
    <source>
        <strain evidence="4">2C</strain>
    </source>
</reference>
<sequence>MMVKVEIVSKENIKPSSPTPQTLKSFKLSILDQLIPAPYAPIILFYPNQDHGDGATDLDHQLHTRLETLKDSLSKTLTDFYPLAGTIKDDLYIDCDDVGAYFVVARVNTRLRDFLENPDLELVNHFFPCAPGFNGSVAGCCVTNVQVNVFECHGIAIALCISHKILDGGALSTFLRGWTGSSRGSKDVVIPNLGAPSLFPANDLWLQDSAMVMWGSLLKFGKCSTRRFVFDSSKLAVLKAEAAGNGVKDPTRVEVVSALLWKCAMAAAEEKVGFRKPSMLSHVVNLRKRLASTLSEDSIGNLIWITSSECGPESEIRINDLVERVRGSVSKINGEFVKNIRGDKGREVMEESLEKLKDCGTTKDYIGFTSWCKMGFYEADFGWGKPIWVCGSVSDGSPVFMNFVVLMDMRFGDGIEAWVNMDEQEMEILQHNQELMAFASLDPSPLQTNQLSVF</sequence>
<dbReference type="InterPro" id="IPR023213">
    <property type="entry name" value="CAT-like_dom_sf"/>
</dbReference>
<name>A0A124SGR8_CYNCS</name>
<dbReference type="AlphaFoldDB" id="A0A124SGR8"/>
<accession>A0A124SGR8</accession>
<dbReference type="OMA" id="KQGKWVT"/>
<organism evidence="4 5">
    <name type="scientific">Cynara cardunculus var. scolymus</name>
    <name type="common">Globe artichoke</name>
    <name type="synonym">Cynara scolymus</name>
    <dbReference type="NCBI Taxonomy" id="59895"/>
    <lineage>
        <taxon>Eukaryota</taxon>
        <taxon>Viridiplantae</taxon>
        <taxon>Streptophyta</taxon>
        <taxon>Embryophyta</taxon>
        <taxon>Tracheophyta</taxon>
        <taxon>Spermatophyta</taxon>
        <taxon>Magnoliopsida</taxon>
        <taxon>eudicotyledons</taxon>
        <taxon>Gunneridae</taxon>
        <taxon>Pentapetalae</taxon>
        <taxon>asterids</taxon>
        <taxon>campanulids</taxon>
        <taxon>Asterales</taxon>
        <taxon>Asteraceae</taxon>
        <taxon>Carduoideae</taxon>
        <taxon>Cardueae</taxon>
        <taxon>Carduinae</taxon>
        <taxon>Cynara</taxon>
    </lineage>
</organism>
<dbReference type="PANTHER" id="PTHR31623:SF110">
    <property type="entry name" value="VINORINE SYNTHASE-LIKE"/>
    <property type="match status" value="1"/>
</dbReference>
<evidence type="ECO:0000313" key="4">
    <source>
        <dbReference type="EMBL" id="KVI07273.1"/>
    </source>
</evidence>
<gene>
    <name evidence="4" type="ORF">Ccrd_014329</name>
</gene>
<dbReference type="OrthoDB" id="1932220at2759"/>
<evidence type="ECO:0000256" key="1">
    <source>
        <dbReference type="ARBA" id="ARBA00009861"/>
    </source>
</evidence>
<evidence type="ECO:0000256" key="2">
    <source>
        <dbReference type="ARBA" id="ARBA00022679"/>
    </source>
</evidence>
<dbReference type="GO" id="GO:0016746">
    <property type="term" value="F:acyltransferase activity"/>
    <property type="evidence" value="ECO:0007669"/>
    <property type="project" value="UniProtKB-KW"/>
</dbReference>
<proteinExistence type="inferred from homology"/>
<dbReference type="Gene3D" id="3.30.559.10">
    <property type="entry name" value="Chloramphenicol acetyltransferase-like domain"/>
    <property type="match status" value="2"/>
</dbReference>